<comment type="caution">
    <text evidence="6">The sequence shown here is derived from an EMBL/GenBank/DDBJ whole genome shotgun (WGS) entry which is preliminary data.</text>
</comment>
<dbReference type="Gene3D" id="3.40.50.300">
    <property type="entry name" value="P-loop containing nucleotide triphosphate hydrolases"/>
    <property type="match status" value="1"/>
</dbReference>
<evidence type="ECO:0000313" key="7">
    <source>
        <dbReference type="Proteomes" id="UP000533476"/>
    </source>
</evidence>
<dbReference type="AlphaFoldDB" id="A0A7Y0L7T3"/>
<evidence type="ECO:0000256" key="1">
    <source>
        <dbReference type="ARBA" id="ARBA00005417"/>
    </source>
</evidence>
<sequence>MDLEFQGLSKRFGSVWANRDISLTVKPGTIVGLLGPNGAGKTTLLRQLVGLTRSTSGQIVIGGRTVVAGKQWVKETIAYLPQHPLALGDLTVEEAIRSSALLRGQPRQDASRNTEQLLEAFDLQALRHRQVAGLSGGEHRLVGIASVVVAPTPVLALDEPTNELDPLMRRRVWDFIDRLRNPDRIVLLVSHNVLEAERVLDRVLIMSHGQIRHDGHPHDLRGNAGDILTVSVTAPHDATRLAHDMGSITDRIYVHPPTLEFTAPRPEALTLLAAWLAEPGLISSVSVNEPSLEDAYLALRDSSEENTP</sequence>
<dbReference type="PANTHER" id="PTHR42711:SF5">
    <property type="entry name" value="ABC TRANSPORTER ATP-BINDING PROTEIN NATA"/>
    <property type="match status" value="1"/>
</dbReference>
<evidence type="ECO:0000259" key="5">
    <source>
        <dbReference type="PROSITE" id="PS50893"/>
    </source>
</evidence>
<protein>
    <submittedName>
        <fullName evidence="6">ABC transporter ATP-binding protein</fullName>
    </submittedName>
</protein>
<dbReference type="InterPro" id="IPR003593">
    <property type="entry name" value="AAA+_ATPase"/>
</dbReference>
<feature type="domain" description="ABC transporter" evidence="5">
    <location>
        <begin position="3"/>
        <end position="233"/>
    </location>
</feature>
<dbReference type="GO" id="GO:0016887">
    <property type="term" value="F:ATP hydrolysis activity"/>
    <property type="evidence" value="ECO:0007669"/>
    <property type="project" value="InterPro"/>
</dbReference>
<dbReference type="InterPro" id="IPR027417">
    <property type="entry name" value="P-loop_NTPase"/>
</dbReference>
<dbReference type="Pfam" id="PF00005">
    <property type="entry name" value="ABC_tran"/>
    <property type="match status" value="1"/>
</dbReference>
<dbReference type="InterPro" id="IPR003439">
    <property type="entry name" value="ABC_transporter-like_ATP-bd"/>
</dbReference>
<name>A0A7Y0L7T3_9FIRM</name>
<dbReference type="SMART" id="SM00382">
    <property type="entry name" value="AAA"/>
    <property type="match status" value="1"/>
</dbReference>
<comment type="similarity">
    <text evidence="1">Belongs to the ABC transporter superfamily.</text>
</comment>
<evidence type="ECO:0000313" key="6">
    <source>
        <dbReference type="EMBL" id="NMP24562.1"/>
    </source>
</evidence>
<keyword evidence="2" id="KW-0813">Transport</keyword>
<dbReference type="GO" id="GO:0005524">
    <property type="term" value="F:ATP binding"/>
    <property type="evidence" value="ECO:0007669"/>
    <property type="project" value="UniProtKB-KW"/>
</dbReference>
<evidence type="ECO:0000256" key="2">
    <source>
        <dbReference type="ARBA" id="ARBA00022448"/>
    </source>
</evidence>
<dbReference type="PANTHER" id="PTHR42711">
    <property type="entry name" value="ABC TRANSPORTER ATP-BINDING PROTEIN"/>
    <property type="match status" value="1"/>
</dbReference>
<dbReference type="PROSITE" id="PS50893">
    <property type="entry name" value="ABC_TRANSPORTER_2"/>
    <property type="match status" value="1"/>
</dbReference>
<evidence type="ECO:0000256" key="4">
    <source>
        <dbReference type="ARBA" id="ARBA00022840"/>
    </source>
</evidence>
<reference evidence="6 7" key="1">
    <citation type="submission" date="2020-04" db="EMBL/GenBank/DDBJ databases">
        <authorList>
            <person name="Zhang R."/>
            <person name="Schippers A."/>
        </authorList>
    </citation>
    <scope>NUCLEOTIDE SEQUENCE [LARGE SCALE GENOMIC DNA]</scope>
    <source>
        <strain evidence="6 7">DSM 109850</strain>
    </source>
</reference>
<keyword evidence="4 6" id="KW-0067">ATP-binding</keyword>
<proteinExistence type="inferred from homology"/>
<gene>
    <name evidence="6" type="ORF">HIJ39_19795</name>
</gene>
<dbReference type="RefSeq" id="WP_169102772.1">
    <property type="nucleotide sequence ID" value="NZ_JABBVZ010000122.1"/>
</dbReference>
<keyword evidence="7" id="KW-1185">Reference proteome</keyword>
<evidence type="ECO:0000256" key="3">
    <source>
        <dbReference type="ARBA" id="ARBA00022741"/>
    </source>
</evidence>
<dbReference type="Proteomes" id="UP000533476">
    <property type="component" value="Unassembled WGS sequence"/>
</dbReference>
<dbReference type="EMBL" id="JABBVZ010000122">
    <property type="protein sequence ID" value="NMP24562.1"/>
    <property type="molecule type" value="Genomic_DNA"/>
</dbReference>
<organism evidence="6 7">
    <name type="scientific">Sulfobacillus harzensis</name>
    <dbReference type="NCBI Taxonomy" id="2729629"/>
    <lineage>
        <taxon>Bacteria</taxon>
        <taxon>Bacillati</taxon>
        <taxon>Bacillota</taxon>
        <taxon>Clostridia</taxon>
        <taxon>Eubacteriales</taxon>
        <taxon>Clostridiales Family XVII. Incertae Sedis</taxon>
        <taxon>Sulfobacillus</taxon>
    </lineage>
</organism>
<dbReference type="InterPro" id="IPR050763">
    <property type="entry name" value="ABC_transporter_ATP-binding"/>
</dbReference>
<dbReference type="SUPFAM" id="SSF52540">
    <property type="entry name" value="P-loop containing nucleoside triphosphate hydrolases"/>
    <property type="match status" value="1"/>
</dbReference>
<keyword evidence="3" id="KW-0547">Nucleotide-binding</keyword>
<accession>A0A7Y0L7T3</accession>